<dbReference type="GO" id="GO:0002937">
    <property type="term" value="P:tRNA 4-thiouridine biosynthesis"/>
    <property type="evidence" value="ECO:0007669"/>
    <property type="project" value="TreeGrafter"/>
</dbReference>
<comment type="caution">
    <text evidence="21">The sequence shown here is derived from an EMBL/GenBank/DDBJ whole genome shotgun (WGS) entry which is preliminary data.</text>
</comment>
<dbReference type="GO" id="GO:0009229">
    <property type="term" value="P:thiamine diphosphate biosynthetic process"/>
    <property type="evidence" value="ECO:0007669"/>
    <property type="project" value="UniProtKB-UniRule"/>
</dbReference>
<evidence type="ECO:0000313" key="22">
    <source>
        <dbReference type="Proteomes" id="UP000824002"/>
    </source>
</evidence>
<evidence type="ECO:0000256" key="19">
    <source>
        <dbReference type="HAMAP-Rule" id="MF_00021"/>
    </source>
</evidence>
<proteinExistence type="inferred from homology"/>
<dbReference type="SUPFAM" id="SSF52402">
    <property type="entry name" value="Adenine nucleotide alpha hydrolases-like"/>
    <property type="match status" value="1"/>
</dbReference>
<dbReference type="CDD" id="cd11716">
    <property type="entry name" value="THUMP_ThiI"/>
    <property type="match status" value="1"/>
</dbReference>
<comment type="pathway">
    <text evidence="2 19">Cofactor biosynthesis; thiamine diphosphate biosynthesis.</text>
</comment>
<dbReference type="GO" id="GO:0005524">
    <property type="term" value="F:ATP binding"/>
    <property type="evidence" value="ECO:0007669"/>
    <property type="project" value="UniProtKB-UniRule"/>
</dbReference>
<dbReference type="InterPro" id="IPR054173">
    <property type="entry name" value="ThiI_fer"/>
</dbReference>
<dbReference type="InterPro" id="IPR049961">
    <property type="entry name" value="ThiI_N"/>
</dbReference>
<dbReference type="InterPro" id="IPR050102">
    <property type="entry name" value="tRNA_sulfurtransferase_ThiI"/>
</dbReference>
<keyword evidence="9 19" id="KW-0784">Thiamine biosynthesis</keyword>
<feature type="binding site" evidence="19">
    <location>
        <position position="267"/>
    </location>
    <ligand>
        <name>ATP</name>
        <dbReference type="ChEBI" id="CHEBI:30616"/>
    </ligand>
</feature>
<feature type="domain" description="THUMP" evidence="20">
    <location>
        <begin position="62"/>
        <end position="167"/>
    </location>
</feature>
<dbReference type="Gene3D" id="3.30.2130.30">
    <property type="match status" value="1"/>
</dbReference>
<evidence type="ECO:0000313" key="21">
    <source>
        <dbReference type="EMBL" id="HIS75451.1"/>
    </source>
</evidence>
<dbReference type="InterPro" id="IPR003720">
    <property type="entry name" value="tRNA_STrfase"/>
</dbReference>
<comment type="subcellular location">
    <subcellularLocation>
        <location evidence="1 19">Cytoplasm</location>
    </subcellularLocation>
</comment>
<dbReference type="GO" id="GO:0140741">
    <property type="term" value="F:tRNA-uracil-4 sulfurtransferase activity"/>
    <property type="evidence" value="ECO:0007669"/>
    <property type="project" value="UniProtKB-EC"/>
</dbReference>
<dbReference type="Proteomes" id="UP000824002">
    <property type="component" value="Unassembled WGS sequence"/>
</dbReference>
<evidence type="ECO:0000256" key="8">
    <source>
        <dbReference type="ARBA" id="ARBA00022884"/>
    </source>
</evidence>
<evidence type="ECO:0000256" key="16">
    <source>
        <dbReference type="ARBA" id="ARBA00075337"/>
    </source>
</evidence>
<feature type="binding site" evidence="19">
    <location>
        <position position="289"/>
    </location>
    <ligand>
        <name>ATP</name>
        <dbReference type="ChEBI" id="CHEBI:30616"/>
    </ligand>
</feature>
<dbReference type="PANTHER" id="PTHR43209">
    <property type="entry name" value="TRNA SULFURTRANSFERASE"/>
    <property type="match status" value="1"/>
</dbReference>
<dbReference type="EMBL" id="DVJP01000015">
    <property type="protein sequence ID" value="HIS75451.1"/>
    <property type="molecule type" value="Genomic_DNA"/>
</dbReference>
<organism evidence="21 22">
    <name type="scientific">Candidatus Merdivicinus excrementipullorum</name>
    <dbReference type="NCBI Taxonomy" id="2840867"/>
    <lineage>
        <taxon>Bacteria</taxon>
        <taxon>Bacillati</taxon>
        <taxon>Bacillota</taxon>
        <taxon>Clostridia</taxon>
        <taxon>Eubacteriales</taxon>
        <taxon>Oscillospiraceae</taxon>
        <taxon>Oscillospiraceae incertae sedis</taxon>
        <taxon>Candidatus Merdivicinus</taxon>
    </lineage>
</organism>
<dbReference type="InterPro" id="IPR004114">
    <property type="entry name" value="THUMP_dom"/>
</dbReference>
<dbReference type="Pfam" id="PF02568">
    <property type="entry name" value="ThiI"/>
    <property type="match status" value="1"/>
</dbReference>
<evidence type="ECO:0000256" key="12">
    <source>
        <dbReference type="ARBA" id="ARBA00058382"/>
    </source>
</evidence>
<feature type="binding site" evidence="19">
    <location>
        <begin position="185"/>
        <end position="186"/>
    </location>
    <ligand>
        <name>ATP</name>
        <dbReference type="ChEBI" id="CHEBI:30616"/>
    </ligand>
</feature>
<evidence type="ECO:0000256" key="3">
    <source>
        <dbReference type="ARBA" id="ARBA00022490"/>
    </source>
</evidence>
<comment type="catalytic activity">
    <reaction evidence="11 19">
        <text>[ThiS sulfur-carrier protein]-C-terminal Gly-Gly-AMP + S-sulfanyl-L-cysteinyl-[cysteine desulfurase] + AH2 = [ThiS sulfur-carrier protein]-C-terminal-Gly-aminoethanethioate + L-cysteinyl-[cysteine desulfurase] + A + AMP + 2 H(+)</text>
        <dbReference type="Rhea" id="RHEA:43340"/>
        <dbReference type="Rhea" id="RHEA-COMP:12157"/>
        <dbReference type="Rhea" id="RHEA-COMP:12158"/>
        <dbReference type="Rhea" id="RHEA-COMP:12910"/>
        <dbReference type="Rhea" id="RHEA-COMP:19908"/>
        <dbReference type="ChEBI" id="CHEBI:13193"/>
        <dbReference type="ChEBI" id="CHEBI:15378"/>
        <dbReference type="ChEBI" id="CHEBI:17499"/>
        <dbReference type="ChEBI" id="CHEBI:29950"/>
        <dbReference type="ChEBI" id="CHEBI:61963"/>
        <dbReference type="ChEBI" id="CHEBI:90618"/>
        <dbReference type="ChEBI" id="CHEBI:232372"/>
        <dbReference type="ChEBI" id="CHEBI:456215"/>
    </reaction>
</comment>
<evidence type="ECO:0000256" key="14">
    <source>
        <dbReference type="ARBA" id="ARBA00066827"/>
    </source>
</evidence>
<dbReference type="SUPFAM" id="SSF143437">
    <property type="entry name" value="THUMP domain-like"/>
    <property type="match status" value="1"/>
</dbReference>
<gene>
    <name evidence="19 21" type="primary">thiI</name>
    <name evidence="21" type="ORF">IAB51_01445</name>
</gene>
<dbReference type="AlphaFoldDB" id="A0A9D1FKB4"/>
<dbReference type="PROSITE" id="PS51165">
    <property type="entry name" value="THUMP"/>
    <property type="match status" value="1"/>
</dbReference>
<dbReference type="Pfam" id="PF02926">
    <property type="entry name" value="THUMP"/>
    <property type="match status" value="1"/>
</dbReference>
<keyword evidence="6 19" id="KW-0547">Nucleotide-binding</keyword>
<dbReference type="GO" id="GO:0004810">
    <property type="term" value="F:CCA tRNA nucleotidyltransferase activity"/>
    <property type="evidence" value="ECO:0007669"/>
    <property type="project" value="InterPro"/>
</dbReference>
<evidence type="ECO:0000256" key="6">
    <source>
        <dbReference type="ARBA" id="ARBA00022741"/>
    </source>
</evidence>
<evidence type="ECO:0000256" key="15">
    <source>
        <dbReference type="ARBA" id="ARBA00071867"/>
    </source>
</evidence>
<dbReference type="GO" id="GO:0005829">
    <property type="term" value="C:cytosol"/>
    <property type="evidence" value="ECO:0007669"/>
    <property type="project" value="TreeGrafter"/>
</dbReference>
<dbReference type="Pfam" id="PF22025">
    <property type="entry name" value="ThiI_fer"/>
    <property type="match status" value="1"/>
</dbReference>
<evidence type="ECO:0000256" key="18">
    <source>
        <dbReference type="ARBA" id="ARBA00080570"/>
    </source>
</evidence>
<sequence>MNELILMKYGEIALKGLNKSSFEDILLKNIRWRMRDMGRLRLRKAQSTIYLEPEDPESFDFDEAMDRLTKIFGIASISRALVVEKSLDAIQKEICGYLEDQLSSARTFKVETRRSDKQFPLKSPEISAEVGGTILSQFRNLQVDVHNPELVVNVEIRDFGAYIHAGSIPGAGGMPVSSSGKAMILISGGLDSPVAAYMMAKRGLSLEAIHFVSPPYTSDRALQKVETLCEKLVPYTGSIKFHCVPFTEIQEAIKEHCPEELFTVIMRRLMMKVAEEVCKKRDIKALVTGESLAQVASQTLDALYCTDNATDLVVLRPLIGMDKSEIIKIAYQIDTYETSILPYEDCCTVFTPRHPRTRPKLHFVEKAEAGFDFGPLLVKAVEDTACKTITL</sequence>
<dbReference type="GO" id="GO:0009228">
    <property type="term" value="P:thiamine biosynthetic process"/>
    <property type="evidence" value="ECO:0007669"/>
    <property type="project" value="UniProtKB-KW"/>
</dbReference>
<evidence type="ECO:0000256" key="7">
    <source>
        <dbReference type="ARBA" id="ARBA00022840"/>
    </source>
</evidence>
<dbReference type="HAMAP" id="MF_00021">
    <property type="entry name" value="ThiI"/>
    <property type="match status" value="1"/>
</dbReference>
<comment type="similarity">
    <text evidence="13 19">Belongs to the ThiI family.</text>
</comment>
<evidence type="ECO:0000256" key="10">
    <source>
        <dbReference type="ARBA" id="ARBA00050570"/>
    </source>
</evidence>
<dbReference type="InterPro" id="IPR020536">
    <property type="entry name" value="ThiI_AANH"/>
</dbReference>
<name>A0A9D1FKB4_9FIRM</name>
<dbReference type="PANTHER" id="PTHR43209:SF1">
    <property type="entry name" value="TRNA SULFURTRANSFERASE"/>
    <property type="match status" value="1"/>
</dbReference>
<dbReference type="CDD" id="cd01712">
    <property type="entry name" value="PPase_ThiI"/>
    <property type="match status" value="1"/>
</dbReference>
<dbReference type="EC" id="2.8.1.4" evidence="14 19"/>
<comment type="catalytic activity">
    <reaction evidence="10 19">
        <text>[ThiI sulfur-carrier protein]-S-sulfanyl-L-cysteine + a uridine in tRNA + 2 reduced [2Fe-2S]-[ferredoxin] + ATP + H(+) = [ThiI sulfur-carrier protein]-L-cysteine + a 4-thiouridine in tRNA + 2 oxidized [2Fe-2S]-[ferredoxin] + AMP + diphosphate</text>
        <dbReference type="Rhea" id="RHEA:24176"/>
        <dbReference type="Rhea" id="RHEA-COMP:10000"/>
        <dbReference type="Rhea" id="RHEA-COMP:10001"/>
        <dbReference type="Rhea" id="RHEA-COMP:13337"/>
        <dbReference type="Rhea" id="RHEA-COMP:13338"/>
        <dbReference type="Rhea" id="RHEA-COMP:13339"/>
        <dbReference type="Rhea" id="RHEA-COMP:13340"/>
        <dbReference type="ChEBI" id="CHEBI:15378"/>
        <dbReference type="ChEBI" id="CHEBI:29950"/>
        <dbReference type="ChEBI" id="CHEBI:30616"/>
        <dbReference type="ChEBI" id="CHEBI:33019"/>
        <dbReference type="ChEBI" id="CHEBI:33737"/>
        <dbReference type="ChEBI" id="CHEBI:33738"/>
        <dbReference type="ChEBI" id="CHEBI:61963"/>
        <dbReference type="ChEBI" id="CHEBI:65315"/>
        <dbReference type="ChEBI" id="CHEBI:136798"/>
        <dbReference type="ChEBI" id="CHEBI:456215"/>
        <dbReference type="EC" id="2.8.1.4"/>
    </reaction>
</comment>
<evidence type="ECO:0000256" key="1">
    <source>
        <dbReference type="ARBA" id="ARBA00004496"/>
    </source>
</evidence>
<dbReference type="InterPro" id="IPR049962">
    <property type="entry name" value="THUMP_ThiI"/>
</dbReference>
<evidence type="ECO:0000256" key="5">
    <source>
        <dbReference type="ARBA" id="ARBA00022679"/>
    </source>
</evidence>
<keyword evidence="3 19" id="KW-0963">Cytoplasm</keyword>
<protein>
    <recommendedName>
        <fullName evidence="15 19">Probable tRNA sulfurtransferase</fullName>
        <ecNumber evidence="14 19">2.8.1.4</ecNumber>
    </recommendedName>
    <alternativeName>
        <fullName evidence="16 19">Sulfur carrier protein ThiS sulfurtransferase</fullName>
    </alternativeName>
    <alternativeName>
        <fullName evidence="17 19">Thiamine biosynthesis protein ThiI</fullName>
    </alternativeName>
    <alternativeName>
        <fullName evidence="18 19">tRNA 4-thiouridine synthase</fullName>
    </alternativeName>
</protein>
<evidence type="ECO:0000256" key="11">
    <source>
        <dbReference type="ARBA" id="ARBA00052330"/>
    </source>
</evidence>
<evidence type="ECO:0000256" key="13">
    <source>
        <dbReference type="ARBA" id="ARBA00061472"/>
    </source>
</evidence>
<evidence type="ECO:0000256" key="2">
    <source>
        <dbReference type="ARBA" id="ARBA00004948"/>
    </source>
</evidence>
<reference evidence="21" key="1">
    <citation type="submission" date="2020-10" db="EMBL/GenBank/DDBJ databases">
        <authorList>
            <person name="Gilroy R."/>
        </authorList>
    </citation>
    <scope>NUCLEOTIDE SEQUENCE</scope>
    <source>
        <strain evidence="21">CHK199-13235</strain>
    </source>
</reference>
<comment type="function">
    <text evidence="12 19">Catalyzes the ATP-dependent transfer of a sulfur to tRNA to produce 4-thiouridine in position 8 of tRNAs, which functions as a near-UV photosensor. Also catalyzes the transfer of sulfur to the sulfur carrier protein ThiS, forming ThiS-thiocarboxylate. This is a step in the synthesis of thiazole, in the thiamine biosynthesis pathway. The sulfur is donated as persulfide by IscS.</text>
</comment>
<dbReference type="GO" id="GO:0052837">
    <property type="term" value="P:thiazole biosynthetic process"/>
    <property type="evidence" value="ECO:0007669"/>
    <property type="project" value="TreeGrafter"/>
</dbReference>
<dbReference type="Gene3D" id="3.40.50.620">
    <property type="entry name" value="HUPs"/>
    <property type="match status" value="1"/>
</dbReference>
<reference evidence="21" key="2">
    <citation type="journal article" date="2021" name="PeerJ">
        <title>Extensive microbial diversity within the chicken gut microbiome revealed by metagenomics and culture.</title>
        <authorList>
            <person name="Gilroy R."/>
            <person name="Ravi A."/>
            <person name="Getino M."/>
            <person name="Pursley I."/>
            <person name="Horton D.L."/>
            <person name="Alikhan N.F."/>
            <person name="Baker D."/>
            <person name="Gharbi K."/>
            <person name="Hall N."/>
            <person name="Watson M."/>
            <person name="Adriaenssens E.M."/>
            <person name="Foster-Nyarko E."/>
            <person name="Jarju S."/>
            <person name="Secka A."/>
            <person name="Antonio M."/>
            <person name="Oren A."/>
            <person name="Chaudhuri R.R."/>
            <person name="La Ragione R."/>
            <person name="Hildebrand F."/>
            <person name="Pallen M.J."/>
        </authorList>
    </citation>
    <scope>NUCLEOTIDE SEQUENCE</scope>
    <source>
        <strain evidence="21">CHK199-13235</strain>
    </source>
</reference>
<evidence type="ECO:0000256" key="17">
    <source>
        <dbReference type="ARBA" id="ARBA00077849"/>
    </source>
</evidence>
<feature type="binding site" evidence="19">
    <location>
        <begin position="210"/>
        <end position="211"/>
    </location>
    <ligand>
        <name>ATP</name>
        <dbReference type="ChEBI" id="CHEBI:30616"/>
    </ligand>
</feature>
<feature type="binding site" evidence="19">
    <location>
        <position position="298"/>
    </location>
    <ligand>
        <name>ATP</name>
        <dbReference type="ChEBI" id="CHEBI:30616"/>
    </ligand>
</feature>
<evidence type="ECO:0000256" key="4">
    <source>
        <dbReference type="ARBA" id="ARBA00022555"/>
    </source>
</evidence>
<keyword evidence="5 19" id="KW-0808">Transferase</keyword>
<evidence type="ECO:0000256" key="9">
    <source>
        <dbReference type="ARBA" id="ARBA00022977"/>
    </source>
</evidence>
<dbReference type="FunFam" id="3.40.50.620:FF:000053">
    <property type="entry name" value="Probable tRNA sulfurtransferase"/>
    <property type="match status" value="1"/>
</dbReference>
<dbReference type="InterPro" id="IPR014729">
    <property type="entry name" value="Rossmann-like_a/b/a_fold"/>
</dbReference>
<dbReference type="NCBIfam" id="TIGR00342">
    <property type="entry name" value="tRNA uracil 4-sulfurtransferase ThiI"/>
    <property type="match status" value="1"/>
</dbReference>
<dbReference type="SMART" id="SM00981">
    <property type="entry name" value="THUMP"/>
    <property type="match status" value="1"/>
</dbReference>
<evidence type="ECO:0000259" key="20">
    <source>
        <dbReference type="PROSITE" id="PS51165"/>
    </source>
</evidence>
<keyword evidence="7 19" id="KW-0067">ATP-binding</keyword>
<keyword evidence="4 19" id="KW-0820">tRNA-binding</keyword>
<keyword evidence="8 19" id="KW-0694">RNA-binding</keyword>
<accession>A0A9D1FKB4</accession>
<dbReference type="GO" id="GO:0000049">
    <property type="term" value="F:tRNA binding"/>
    <property type="evidence" value="ECO:0007669"/>
    <property type="project" value="UniProtKB-UniRule"/>
</dbReference>